<evidence type="ECO:0000313" key="2">
    <source>
        <dbReference type="Proteomes" id="UP001181347"/>
    </source>
</evidence>
<dbReference type="Proteomes" id="UP001181347">
    <property type="component" value="Unassembled WGS sequence"/>
</dbReference>
<comment type="caution">
    <text evidence="1">The sequence shown here is derived from an EMBL/GenBank/DDBJ whole genome shotgun (WGS) entry which is preliminary data.</text>
</comment>
<dbReference type="SUPFAM" id="SSF52540">
    <property type="entry name" value="P-loop containing nucleoside triphosphate hydrolases"/>
    <property type="match status" value="1"/>
</dbReference>
<accession>A0AAE4LIW7</accession>
<sequence>MMLAKFSVKNYRGFSERIEWDLATPNNYEFNTEVIKDGIIKNGIIYGPNGSGKTNFGLALFDIVNHLGQKWRKLDYYANFVYVGKLNVPVEFEYVFKDADRIINYCYSKNNIGQLLTEKLSVDNILVFERTARTFNIDTNEFPMENTTKRNLKDNANNVSIINFLLTSYPLAKNHYLLTVLQFVDSMLWFRCLDTREFIGLDLAPTNLDEYIIQNNLVKDFSEFLHQVSDQKYQFANPRPNDKLLVCKIGGRDVIFDKIISTGTNALMLLYFWIQKMRSASFVFIDEFDAFYHFKLAFEVCKRLFALDCQVFTSSHNTYLMTNDLLRPDCNFIVNNNKIKPLSACTQKELRFGHNIEKLFRGNAFQL</sequence>
<dbReference type="InterPro" id="IPR027417">
    <property type="entry name" value="P-loop_NTPase"/>
</dbReference>
<gene>
    <name evidence="1" type="ORF">RVH17_00860</name>
</gene>
<name>A0AAE4LIW7_9BACT</name>
<reference evidence="1" key="1">
    <citation type="submission" date="2023-10" db="EMBL/GenBank/DDBJ databases">
        <title>Genome Sequence of the Bacteria from From Gut Wall in Crohn's Disease.</title>
        <authorList>
            <person name="Rodriguez-Palacios A."/>
        </authorList>
    </citation>
    <scope>NUCLEOTIDE SEQUENCE</scope>
    <source>
        <strain evidence="1">CavFT-hAR58</strain>
    </source>
</reference>
<protein>
    <submittedName>
        <fullName evidence="1">AAA family ATPase</fullName>
    </submittedName>
</protein>
<organism evidence="1 2">
    <name type="scientific">Alistipes finegoldii</name>
    <dbReference type="NCBI Taxonomy" id="214856"/>
    <lineage>
        <taxon>Bacteria</taxon>
        <taxon>Pseudomonadati</taxon>
        <taxon>Bacteroidota</taxon>
        <taxon>Bacteroidia</taxon>
        <taxon>Bacteroidales</taxon>
        <taxon>Rikenellaceae</taxon>
        <taxon>Alistipes</taxon>
    </lineage>
</organism>
<dbReference type="Gene3D" id="3.40.50.300">
    <property type="entry name" value="P-loop containing nucleotide triphosphate hydrolases"/>
    <property type="match status" value="1"/>
</dbReference>
<dbReference type="RefSeq" id="WP_014774794.1">
    <property type="nucleotide sequence ID" value="NZ_BAAFKU010000011.1"/>
</dbReference>
<dbReference type="AlphaFoldDB" id="A0AAE4LIW7"/>
<evidence type="ECO:0000313" key="1">
    <source>
        <dbReference type="EMBL" id="MDU0258679.1"/>
    </source>
</evidence>
<proteinExistence type="predicted"/>
<dbReference type="EMBL" id="JAWDES010000003">
    <property type="protein sequence ID" value="MDU0258679.1"/>
    <property type="molecule type" value="Genomic_DNA"/>
</dbReference>
<dbReference type="OMA" id="EFDAFYH"/>